<gene>
    <name evidence="1" type="ORF">F6X53_03335</name>
</gene>
<keyword evidence="2" id="KW-1185">Reference proteome</keyword>
<evidence type="ECO:0000313" key="2">
    <source>
        <dbReference type="Proteomes" id="UP000474159"/>
    </source>
</evidence>
<protein>
    <submittedName>
        <fullName evidence="1">Uncharacterized protein</fullName>
    </submittedName>
</protein>
<comment type="caution">
    <text evidence="1">The sequence shown here is derived from an EMBL/GenBank/DDBJ whole genome shotgun (WGS) entry which is preliminary data.</text>
</comment>
<proteinExistence type="predicted"/>
<name>A0A6L3T3F9_9HYPH</name>
<evidence type="ECO:0000313" key="1">
    <source>
        <dbReference type="EMBL" id="KAB1081355.1"/>
    </source>
</evidence>
<dbReference type="OrthoDB" id="2489132at2"/>
<sequence length="101" mass="11592">MRDNGMLFCIVTDRNGFLPVHNRRVSQPQRPDDPVWNNANCRNLRIFDDRTGITAARSTRPATVQVYRREVGGQIVMVREVDAPIRVGGRHWGACRTAYRL</sequence>
<dbReference type="AlphaFoldDB" id="A0A6L3T3F9"/>
<organism evidence="1 2">
    <name type="scientific">Methylobacterium soli</name>
    <dbReference type="NCBI Taxonomy" id="553447"/>
    <lineage>
        <taxon>Bacteria</taxon>
        <taxon>Pseudomonadati</taxon>
        <taxon>Pseudomonadota</taxon>
        <taxon>Alphaproteobacteria</taxon>
        <taxon>Hyphomicrobiales</taxon>
        <taxon>Methylobacteriaceae</taxon>
        <taxon>Methylobacterium</taxon>
    </lineage>
</organism>
<accession>A0A6L3T3F9</accession>
<dbReference type="Proteomes" id="UP000474159">
    <property type="component" value="Unassembled WGS sequence"/>
</dbReference>
<reference evidence="1 2" key="1">
    <citation type="submission" date="2019-09" db="EMBL/GenBank/DDBJ databases">
        <title>YIM 48816 draft genome.</title>
        <authorList>
            <person name="Jiang L."/>
        </authorList>
    </citation>
    <scope>NUCLEOTIDE SEQUENCE [LARGE SCALE GENOMIC DNA]</scope>
    <source>
        <strain evidence="1 2">YIM 48816</strain>
    </source>
</reference>
<dbReference type="EMBL" id="VZZK01000002">
    <property type="protein sequence ID" value="KAB1081355.1"/>
    <property type="molecule type" value="Genomic_DNA"/>
</dbReference>